<evidence type="ECO:0000313" key="5">
    <source>
        <dbReference type="Proteomes" id="UP001317870"/>
    </source>
</evidence>
<dbReference type="Gene3D" id="3.40.50.720">
    <property type="entry name" value="NAD(P)-binding Rossmann-like Domain"/>
    <property type="match status" value="1"/>
</dbReference>
<dbReference type="InterPro" id="IPR013154">
    <property type="entry name" value="ADH-like_N"/>
</dbReference>
<dbReference type="Pfam" id="PF08240">
    <property type="entry name" value="ADH_N"/>
    <property type="match status" value="1"/>
</dbReference>
<keyword evidence="2" id="KW-0560">Oxidoreductase</keyword>
<evidence type="ECO:0000313" key="4">
    <source>
        <dbReference type="EMBL" id="BDT99162.1"/>
    </source>
</evidence>
<proteinExistence type="predicted"/>
<dbReference type="InterPro" id="IPR011032">
    <property type="entry name" value="GroES-like_sf"/>
</dbReference>
<dbReference type="PROSITE" id="PS01162">
    <property type="entry name" value="QOR_ZETA_CRYSTAL"/>
    <property type="match status" value="1"/>
</dbReference>
<accession>A0ABM8CW11</accession>
<protein>
    <submittedName>
        <fullName evidence="4">NADPH:quinone reductase</fullName>
    </submittedName>
</protein>
<dbReference type="Gene3D" id="3.90.180.10">
    <property type="entry name" value="Medium-chain alcohol dehydrogenases, catalytic domain"/>
    <property type="match status" value="1"/>
</dbReference>
<dbReference type="Proteomes" id="UP001317870">
    <property type="component" value="Chromosome"/>
</dbReference>
<dbReference type="EMBL" id="AP026978">
    <property type="protein sequence ID" value="BDT99162.1"/>
    <property type="molecule type" value="Genomic_DNA"/>
</dbReference>
<evidence type="ECO:0000256" key="1">
    <source>
        <dbReference type="ARBA" id="ARBA00022857"/>
    </source>
</evidence>
<keyword evidence="1" id="KW-0521">NADP</keyword>
<evidence type="ECO:0000259" key="3">
    <source>
        <dbReference type="SMART" id="SM00829"/>
    </source>
</evidence>
<dbReference type="PANTHER" id="PTHR48106:SF18">
    <property type="entry name" value="QUINONE OXIDOREDUCTASE PIG3"/>
    <property type="match status" value="1"/>
</dbReference>
<name>A0ABM8CW11_9NOCA</name>
<organism evidence="4 5">
    <name type="scientific">Nocardia sputorum</name>
    <dbReference type="NCBI Taxonomy" id="2984338"/>
    <lineage>
        <taxon>Bacteria</taxon>
        <taxon>Bacillati</taxon>
        <taxon>Actinomycetota</taxon>
        <taxon>Actinomycetes</taxon>
        <taxon>Mycobacteriales</taxon>
        <taxon>Nocardiaceae</taxon>
        <taxon>Nocardia</taxon>
    </lineage>
</organism>
<dbReference type="InterPro" id="IPR002364">
    <property type="entry name" value="Quin_OxRdtase/zeta-crystal_CS"/>
</dbReference>
<keyword evidence="5" id="KW-1185">Reference proteome</keyword>
<dbReference type="RefSeq" id="WP_281879273.1">
    <property type="nucleotide sequence ID" value="NZ_AP026976.1"/>
</dbReference>
<dbReference type="InterPro" id="IPR020843">
    <property type="entry name" value="ER"/>
</dbReference>
<dbReference type="SMART" id="SM00829">
    <property type="entry name" value="PKS_ER"/>
    <property type="match status" value="1"/>
</dbReference>
<dbReference type="PANTHER" id="PTHR48106">
    <property type="entry name" value="QUINONE OXIDOREDUCTASE PIG3-RELATED"/>
    <property type="match status" value="1"/>
</dbReference>
<reference evidence="4 5" key="1">
    <citation type="submission" date="2022-11" db="EMBL/GenBank/DDBJ databases">
        <title>Genome Sequencing of Nocardia sp. ON39_IFM12276 and assembly.</title>
        <authorList>
            <person name="Shimojima M."/>
            <person name="Toyokawa M."/>
            <person name="Uesaka K."/>
        </authorList>
    </citation>
    <scope>NUCLEOTIDE SEQUENCE [LARGE SCALE GENOMIC DNA]</scope>
    <source>
        <strain evidence="4 5">IFM 12276</strain>
    </source>
</reference>
<dbReference type="SUPFAM" id="SSF50129">
    <property type="entry name" value="GroES-like"/>
    <property type="match status" value="1"/>
</dbReference>
<dbReference type="CDD" id="cd05289">
    <property type="entry name" value="MDR_like_2"/>
    <property type="match status" value="1"/>
</dbReference>
<feature type="domain" description="Enoyl reductase (ER)" evidence="3">
    <location>
        <begin position="10"/>
        <end position="293"/>
    </location>
</feature>
<sequence>MRAITQYTFGGPEVLQVAEVDRPRPGPGEVLVRVAATSVNAADWKVRAGLLGKLGDPPLTLGLDVSGVVAELGPGADRFAVGDPVYGMVFGGANAEYVVAQARTLAPKPGNIDLAHAAALPTAALTAWQALAALGAGQRVLVHAAAGGVGHLAVQIARHRGAYVIGTARAVNHEYLRGLGADEVIDYTATDFAAAVRDVDIVLDLVGGAYGSRSLAVLRPDGRLIDTQGSDAEADPRYERFYVEPSGTSLREITTMVERGLLRVTIDRILPLPEAAKAHELSEAGRVRGKIVLVAWDPPA</sequence>
<dbReference type="Pfam" id="PF13602">
    <property type="entry name" value="ADH_zinc_N_2"/>
    <property type="match status" value="1"/>
</dbReference>
<dbReference type="InterPro" id="IPR036291">
    <property type="entry name" value="NAD(P)-bd_dom_sf"/>
</dbReference>
<gene>
    <name evidence="4" type="ORF">IFM12276_21910</name>
</gene>
<evidence type="ECO:0000256" key="2">
    <source>
        <dbReference type="ARBA" id="ARBA00023002"/>
    </source>
</evidence>
<dbReference type="SUPFAM" id="SSF51735">
    <property type="entry name" value="NAD(P)-binding Rossmann-fold domains"/>
    <property type="match status" value="1"/>
</dbReference>